<gene>
    <name evidence="1" type="ORF">RJT34_30221</name>
</gene>
<dbReference type="Proteomes" id="UP001359559">
    <property type="component" value="Unassembled WGS sequence"/>
</dbReference>
<proteinExistence type="predicted"/>
<evidence type="ECO:0000313" key="2">
    <source>
        <dbReference type="Proteomes" id="UP001359559"/>
    </source>
</evidence>
<name>A0AAN9I754_CLITE</name>
<accession>A0AAN9I754</accession>
<organism evidence="1 2">
    <name type="scientific">Clitoria ternatea</name>
    <name type="common">Butterfly pea</name>
    <dbReference type="NCBI Taxonomy" id="43366"/>
    <lineage>
        <taxon>Eukaryota</taxon>
        <taxon>Viridiplantae</taxon>
        <taxon>Streptophyta</taxon>
        <taxon>Embryophyta</taxon>
        <taxon>Tracheophyta</taxon>
        <taxon>Spermatophyta</taxon>
        <taxon>Magnoliopsida</taxon>
        <taxon>eudicotyledons</taxon>
        <taxon>Gunneridae</taxon>
        <taxon>Pentapetalae</taxon>
        <taxon>rosids</taxon>
        <taxon>fabids</taxon>
        <taxon>Fabales</taxon>
        <taxon>Fabaceae</taxon>
        <taxon>Papilionoideae</taxon>
        <taxon>50 kb inversion clade</taxon>
        <taxon>NPAAA clade</taxon>
        <taxon>indigoferoid/millettioid clade</taxon>
        <taxon>Phaseoleae</taxon>
        <taxon>Clitoria</taxon>
    </lineage>
</organism>
<keyword evidence="2" id="KW-1185">Reference proteome</keyword>
<evidence type="ECO:0000313" key="1">
    <source>
        <dbReference type="EMBL" id="KAK7262646.1"/>
    </source>
</evidence>
<dbReference type="EMBL" id="JAYKXN010000008">
    <property type="protein sequence ID" value="KAK7262646.1"/>
    <property type="molecule type" value="Genomic_DNA"/>
</dbReference>
<reference evidence="1 2" key="1">
    <citation type="submission" date="2024-01" db="EMBL/GenBank/DDBJ databases">
        <title>The genomes of 5 underutilized Papilionoideae crops provide insights into root nodulation and disease resistance.</title>
        <authorList>
            <person name="Yuan L."/>
        </authorList>
    </citation>
    <scope>NUCLEOTIDE SEQUENCE [LARGE SCALE GENOMIC DNA]</scope>
    <source>
        <strain evidence="1">LY-2023</strain>
        <tissue evidence="1">Leaf</tissue>
    </source>
</reference>
<dbReference type="AlphaFoldDB" id="A0AAN9I754"/>
<protein>
    <submittedName>
        <fullName evidence="1">Uncharacterized protein</fullName>
    </submittedName>
</protein>
<comment type="caution">
    <text evidence="1">The sequence shown here is derived from an EMBL/GenBank/DDBJ whole genome shotgun (WGS) entry which is preliminary data.</text>
</comment>
<sequence length="68" mass="7822">MEEEEASGGKKRVAENKGEKWRKKKLLKGNSIVKYKVEMTLYEAGKSTTRYFSITGWLSSPEPKMTCF</sequence>